<evidence type="ECO:0000259" key="1">
    <source>
        <dbReference type="Pfam" id="PF14832"/>
    </source>
</evidence>
<keyword evidence="3" id="KW-1185">Reference proteome</keyword>
<accession>A0A9P6VGR9</accession>
<sequence length="151" mass="17479">MPLWRIYHEETVFTDAQKSSLAKTITKLYNDIGLPPFYTNVIFIPVSASSIYTGGEPATKFVRFVIEQIARTFKNDAVKKTWLDRIDVALAPHVKDRGDLTWEYHMVETERPLWRVDGIVPPEIGTLAEKRWRRENRASPYGAEENVRSKL</sequence>
<reference evidence="2" key="1">
    <citation type="submission" date="2019-07" db="EMBL/GenBank/DDBJ databases">
        <title>Hyphodiscus hymeniophilus genome sequencing and assembly.</title>
        <authorList>
            <person name="Kramer G."/>
            <person name="Nodwell J."/>
        </authorList>
    </citation>
    <scope>NUCLEOTIDE SEQUENCE</scope>
    <source>
        <strain evidence="2">ATCC 34498</strain>
    </source>
</reference>
<dbReference type="OrthoDB" id="2129288at2759"/>
<dbReference type="Proteomes" id="UP000785200">
    <property type="component" value="Unassembled WGS sequence"/>
</dbReference>
<dbReference type="EMBL" id="VNKQ01000012">
    <property type="protein sequence ID" value="KAG0647497.1"/>
    <property type="molecule type" value="Genomic_DNA"/>
</dbReference>
<dbReference type="Pfam" id="PF14832">
    <property type="entry name" value="Tautomerase_3"/>
    <property type="match status" value="1"/>
</dbReference>
<organism evidence="2 3">
    <name type="scientific">Hyphodiscus hymeniophilus</name>
    <dbReference type="NCBI Taxonomy" id="353542"/>
    <lineage>
        <taxon>Eukaryota</taxon>
        <taxon>Fungi</taxon>
        <taxon>Dikarya</taxon>
        <taxon>Ascomycota</taxon>
        <taxon>Pezizomycotina</taxon>
        <taxon>Leotiomycetes</taxon>
        <taxon>Helotiales</taxon>
        <taxon>Hyphodiscaceae</taxon>
        <taxon>Hyphodiscus</taxon>
    </lineage>
</organism>
<comment type="caution">
    <text evidence="2">The sequence shown here is derived from an EMBL/GenBank/DDBJ whole genome shotgun (WGS) entry which is preliminary data.</text>
</comment>
<gene>
    <name evidence="2" type="ORF">D0Z07_6740</name>
</gene>
<feature type="domain" description="Tautomerase cis-CaaD-like" evidence="1">
    <location>
        <begin position="1"/>
        <end position="137"/>
    </location>
</feature>
<evidence type="ECO:0000313" key="3">
    <source>
        <dbReference type="Proteomes" id="UP000785200"/>
    </source>
</evidence>
<dbReference type="Gene3D" id="3.30.429.10">
    <property type="entry name" value="Macrophage Migration Inhibitory Factor"/>
    <property type="match status" value="1"/>
</dbReference>
<evidence type="ECO:0000313" key="2">
    <source>
        <dbReference type="EMBL" id="KAG0647497.1"/>
    </source>
</evidence>
<name>A0A9P6VGR9_9HELO</name>
<proteinExistence type="predicted"/>
<dbReference type="AlphaFoldDB" id="A0A9P6VGR9"/>
<dbReference type="InterPro" id="IPR028116">
    <property type="entry name" value="Cis-CaaD-like"/>
</dbReference>
<dbReference type="InterPro" id="IPR014347">
    <property type="entry name" value="Tautomerase/MIF_sf"/>
</dbReference>
<protein>
    <recommendedName>
        <fullName evidence="1">Tautomerase cis-CaaD-like domain-containing protein</fullName>
    </recommendedName>
</protein>